<dbReference type="Gene3D" id="1.25.10.10">
    <property type="entry name" value="Leucine-rich Repeat Variant"/>
    <property type="match status" value="1"/>
</dbReference>
<dbReference type="Pfam" id="PF16507">
    <property type="entry name" value="HEAT_PSME4_mid"/>
    <property type="match status" value="1"/>
</dbReference>
<dbReference type="Proteomes" id="UP000076532">
    <property type="component" value="Unassembled WGS sequence"/>
</dbReference>
<feature type="domain" description="Proteasome activator complex subunit 4 C-terminal" evidence="9">
    <location>
        <begin position="1828"/>
        <end position="1912"/>
    </location>
</feature>
<dbReference type="GO" id="GO:0016607">
    <property type="term" value="C:nuclear speck"/>
    <property type="evidence" value="ECO:0007669"/>
    <property type="project" value="UniProtKB-SubCell"/>
</dbReference>
<evidence type="ECO:0008006" key="14">
    <source>
        <dbReference type="Google" id="ProtNLM"/>
    </source>
</evidence>
<dbReference type="STRING" id="436010.A0A166V100"/>
<feature type="domain" description="Proteasome activator Blm10 middle HEAT repeats region" evidence="10">
    <location>
        <begin position="373"/>
        <end position="905"/>
    </location>
</feature>
<keyword evidence="7" id="KW-0234">DNA repair</keyword>
<evidence type="ECO:0000259" key="10">
    <source>
        <dbReference type="Pfam" id="PF16507"/>
    </source>
</evidence>
<feature type="domain" description="Proteasome activator complex subunit 4-like HEAT repeat-like" evidence="11">
    <location>
        <begin position="1342"/>
        <end position="1538"/>
    </location>
</feature>
<evidence type="ECO:0000259" key="9">
    <source>
        <dbReference type="Pfam" id="PF11919"/>
    </source>
</evidence>
<dbReference type="Pfam" id="PF23096">
    <property type="entry name" value="HEAT_PSME4"/>
    <property type="match status" value="1"/>
</dbReference>
<dbReference type="InterPro" id="IPR032430">
    <property type="entry name" value="Blm10_mid"/>
</dbReference>
<dbReference type="InterPro" id="IPR035309">
    <property type="entry name" value="PSME4"/>
</dbReference>
<protein>
    <recommendedName>
        <fullName evidence="14">ARM repeat-containing protein</fullName>
    </recommendedName>
</protein>
<dbReference type="InterPro" id="IPR055455">
    <property type="entry name" value="HEAT_PSME4"/>
</dbReference>
<gene>
    <name evidence="12" type="ORF">FIBSPDRAFT_812440</name>
</gene>
<keyword evidence="13" id="KW-1185">Reference proteome</keyword>
<proteinExistence type="inferred from homology"/>
<keyword evidence="5" id="KW-0677">Repeat</keyword>
<dbReference type="PANTHER" id="PTHR32170:SF3">
    <property type="entry name" value="PROTEASOME ACTIVATOR COMPLEX SUBUNIT 4"/>
    <property type="match status" value="1"/>
</dbReference>
<dbReference type="GO" id="GO:0010499">
    <property type="term" value="P:proteasomal ubiquitin-independent protein catabolic process"/>
    <property type="evidence" value="ECO:0007669"/>
    <property type="project" value="TreeGrafter"/>
</dbReference>
<name>A0A166V100_9AGAM</name>
<comment type="subcellular location">
    <subcellularLocation>
        <location evidence="2">Cytoplasm</location>
    </subcellularLocation>
    <subcellularLocation>
        <location evidence="1">Nucleus speckle</location>
    </subcellularLocation>
</comment>
<evidence type="ECO:0000256" key="6">
    <source>
        <dbReference type="ARBA" id="ARBA00022763"/>
    </source>
</evidence>
<organism evidence="12 13">
    <name type="scientific">Athelia psychrophila</name>
    <dbReference type="NCBI Taxonomy" id="1759441"/>
    <lineage>
        <taxon>Eukaryota</taxon>
        <taxon>Fungi</taxon>
        <taxon>Dikarya</taxon>
        <taxon>Basidiomycota</taxon>
        <taxon>Agaricomycotina</taxon>
        <taxon>Agaricomycetes</taxon>
        <taxon>Agaricomycetidae</taxon>
        <taxon>Atheliales</taxon>
        <taxon>Atheliaceae</taxon>
        <taxon>Athelia</taxon>
    </lineage>
</organism>
<dbReference type="GO" id="GO:0016504">
    <property type="term" value="F:peptidase activator activity"/>
    <property type="evidence" value="ECO:0007669"/>
    <property type="project" value="InterPro"/>
</dbReference>
<evidence type="ECO:0000256" key="7">
    <source>
        <dbReference type="ARBA" id="ARBA00023204"/>
    </source>
</evidence>
<dbReference type="GO" id="GO:0070628">
    <property type="term" value="F:proteasome binding"/>
    <property type="evidence" value="ECO:0007669"/>
    <property type="project" value="InterPro"/>
</dbReference>
<dbReference type="PANTHER" id="PTHR32170">
    <property type="entry name" value="PROTEASOME ACTIVATOR COMPLEX SUBUNIT 4"/>
    <property type="match status" value="1"/>
</dbReference>
<evidence type="ECO:0000256" key="2">
    <source>
        <dbReference type="ARBA" id="ARBA00004496"/>
    </source>
</evidence>
<keyword evidence="6" id="KW-0227">DNA damage</keyword>
<dbReference type="SUPFAM" id="SSF48371">
    <property type="entry name" value="ARM repeat"/>
    <property type="match status" value="2"/>
</dbReference>
<keyword evidence="8" id="KW-0539">Nucleus</keyword>
<reference evidence="12 13" key="1">
    <citation type="journal article" date="2016" name="Mol. Biol. Evol.">
        <title>Comparative Genomics of Early-Diverging Mushroom-Forming Fungi Provides Insights into the Origins of Lignocellulose Decay Capabilities.</title>
        <authorList>
            <person name="Nagy L.G."/>
            <person name="Riley R."/>
            <person name="Tritt A."/>
            <person name="Adam C."/>
            <person name="Daum C."/>
            <person name="Floudas D."/>
            <person name="Sun H."/>
            <person name="Yadav J.S."/>
            <person name="Pangilinan J."/>
            <person name="Larsson K.H."/>
            <person name="Matsuura K."/>
            <person name="Barry K."/>
            <person name="Labutti K."/>
            <person name="Kuo R."/>
            <person name="Ohm R.A."/>
            <person name="Bhattacharya S.S."/>
            <person name="Shirouzu T."/>
            <person name="Yoshinaga Y."/>
            <person name="Martin F.M."/>
            <person name="Grigoriev I.V."/>
            <person name="Hibbett D.S."/>
        </authorList>
    </citation>
    <scope>NUCLEOTIDE SEQUENCE [LARGE SCALE GENOMIC DNA]</scope>
    <source>
        <strain evidence="12 13">CBS 109695</strain>
    </source>
</reference>
<evidence type="ECO:0000313" key="13">
    <source>
        <dbReference type="Proteomes" id="UP000076532"/>
    </source>
</evidence>
<evidence type="ECO:0000256" key="4">
    <source>
        <dbReference type="ARBA" id="ARBA00022490"/>
    </source>
</evidence>
<dbReference type="InterPro" id="IPR016024">
    <property type="entry name" value="ARM-type_fold"/>
</dbReference>
<keyword evidence="4" id="KW-0963">Cytoplasm</keyword>
<evidence type="ECO:0000259" key="11">
    <source>
        <dbReference type="Pfam" id="PF23096"/>
    </source>
</evidence>
<evidence type="ECO:0000256" key="5">
    <source>
        <dbReference type="ARBA" id="ARBA00022737"/>
    </source>
</evidence>
<dbReference type="InterPro" id="IPR011989">
    <property type="entry name" value="ARM-like"/>
</dbReference>
<dbReference type="OrthoDB" id="17907at2759"/>
<dbReference type="EMBL" id="KV417486">
    <property type="protein sequence ID" value="KZP32239.1"/>
    <property type="molecule type" value="Genomic_DNA"/>
</dbReference>
<dbReference type="InterPro" id="IPR021843">
    <property type="entry name" value="PSME4_C"/>
</dbReference>
<evidence type="ECO:0000313" key="12">
    <source>
        <dbReference type="EMBL" id="KZP32239.1"/>
    </source>
</evidence>
<evidence type="ECO:0000256" key="1">
    <source>
        <dbReference type="ARBA" id="ARBA00004324"/>
    </source>
</evidence>
<sequence>MSCDEMSETDDLDILDDANVSLDDPLEKQRAALQVYLDSVPYQCESLDQMQTKLEGIVEKIIICGRSKSWAAITHWDGLLQCWLMMRYPMAKTTRSQLATFYYELCLLPGIEAREIREWADMLSRLIASTPGIKRKLETTDLQLPWKPLWRSLQRELWPKTRISVASRNVVNILLYVAEHCQRYFPSNEVPEMLATFLPLLTKSTILAMIPVITSFMPPTNTELYISPLFKLWEALNSVSMDERMLEMAGDLSEEHVAGKAGIAGESGAEWKDIGIWTQEQWTVLVTKGLSAMNVPIGPSMGASTTSAYADAMADKNSQRIKKNISKQAAIAKLIVYSMAIDGAVRQGSGSTPQPKGTQSTVFVAGSKALDSLDRLITSVESFFHPSNHGKWTVNASLTSFLRYLVSSFNQRWGEEQDAACKTPMSRRLTPSIRQEFVKMLRTPTLLIMFSKDHVTTAYALSALRHLAMLEPSLIMPELIERAYGGLEVVNETHRTTAVLSILSSVALPLVSEKLWLGGQKHVLPLLELCLPGIDLNDPAKTTRAALFIVNAVQHIKIGDMSMHQSGFSLSGDAPAEDIMETDGYEIPDGIDGTRFPVYSRAEERTLVRDSTASFSDWVTSLVRRVLALYENLPEEGGKKGTTGGKQEEIVLGCIKNMMEVVCLHLSDELFDLVLRLVYDYATVNAKSNAVRAFGQLIACLAFVKPEQTIAKFLPFCVSQIKEELKHGASSTRITSSHEAIPSDTTLHWNISILRGCLGFGGSAVLQYKDQIFELVTLLIDGTKSERGFTGTGRLITRLLHTVSAIYSTNNRLVNAAEWDSPDFNREHSIHWGRLYEAKDVKIDWHVPSSEEIAFVLEFLDKIAANALRKVETILAQPKWDSVARNDFCRYLHACKAIWSGLPTFLKENEKDVTNPAVEEGYEVADLVIVPLDVLAGFALADPEDPRYKAGYKHRNRYGEVIVKAATVLRQGSEGEDHIDAILSVTRAIDCFLLEYATTRGGYEVLQKDYTECRELNRSWSRQKENTRLVFIKRAQAYHAGRLYMHALYRRRSALDDELIQQLVQLSLSTYTRVRKLSQAVLHNIYGYYVRSTRTTLNVLFKSLEKGTDPDRMKGALKILGDKGTAAYALGDQKWLCLYLSSLLECQHEEKPSIQKLVAEMALECLSQLKEEITHTDAFPEDMPDVQQALTLLQSNMTKAVDQDLLDRSLRAASVRMVKRNEAYDETISTILNIASRPTTHWRYVQMATRFLHALLRRDCVSPPALAKFFVEHSTSPQPTIRSYAQRGLVRLLGFIKIRTYANSTDELWRDEWHNPLEKRVPVTSELLHHLKQPPGEPYSGPYIDKVSSGFISWTESLKAYSPVNDSKPPFTWEQESIPCLDVVRDALNADFYANLALLWGQESNKTSSTLELRGHNVTFLKTLTKMFWGENIDEVLIVLDPLLWDSDRFRQRAAAEILAGILRGAKHWPKPTWDKLWAWTTARLDRIFTQIKPDTLTFWELLFSDQLANWDPRRNEPLIKWILALPLDFQGDSAFAMSKSLIFFGNLVCELERVESMSDSYVGVLLDNANTGYAEIRGHIAQNLYHIVGNRWQPAYASTDAFLSACQTSRDPLRIHEPRYIDRVQKILTELPKWREERLPPPRVSQSNYDKVGLTLIQWMWLASHGPQASLTFSYLIPMLPDIFKMSELSDNSTLQAYSSAVLYVLSAIHPPVDLVDVILHEFITAIKSSKSWRIRLTCLPALVVFFYRNLIAISPAGVSKVMDVLLDCLADENVEVREMASKTLSGVVRCSQRQSIVPLKNRFIALARKVKLPARSQPNYAESLRSLHSAILGLCALIDSFPYSVEPWMPSLTEILAAHSTDPPPISTTIRKCASEFKKTHQDTWLNDQLAFNEEQLQCLSTMLVGTSYCELYMFRAHQDI</sequence>
<accession>A0A166V100</accession>
<comment type="similarity">
    <text evidence="3">Belongs to the BLM10 family.</text>
</comment>
<dbReference type="GO" id="GO:0005829">
    <property type="term" value="C:cytosol"/>
    <property type="evidence" value="ECO:0007669"/>
    <property type="project" value="TreeGrafter"/>
</dbReference>
<evidence type="ECO:0000256" key="8">
    <source>
        <dbReference type="ARBA" id="ARBA00023242"/>
    </source>
</evidence>
<dbReference type="Pfam" id="PF11919">
    <property type="entry name" value="PSME4_C"/>
    <property type="match status" value="1"/>
</dbReference>
<evidence type="ECO:0000256" key="3">
    <source>
        <dbReference type="ARBA" id="ARBA00005739"/>
    </source>
</evidence>
<dbReference type="GO" id="GO:0006281">
    <property type="term" value="P:DNA repair"/>
    <property type="evidence" value="ECO:0007669"/>
    <property type="project" value="UniProtKB-KW"/>
</dbReference>